<evidence type="ECO:0000259" key="8">
    <source>
        <dbReference type="Pfam" id="PF02687"/>
    </source>
</evidence>
<protein>
    <submittedName>
        <fullName evidence="9">Efflux ABC transporter permease protein</fullName>
    </submittedName>
</protein>
<feature type="transmembrane region" description="Helical" evidence="7">
    <location>
        <begin position="732"/>
        <end position="753"/>
    </location>
</feature>
<dbReference type="AlphaFoldDB" id="R5Y0J9"/>
<accession>R5Y0J9</accession>
<reference evidence="9" key="1">
    <citation type="submission" date="2012-11" db="EMBL/GenBank/DDBJ databases">
        <title>Dependencies among metagenomic species, viruses, plasmids and units of genetic variation.</title>
        <authorList>
            <person name="Nielsen H.B."/>
            <person name="Almeida M."/>
            <person name="Juncker A.S."/>
            <person name="Rasmussen S."/>
            <person name="Li J."/>
            <person name="Sunagawa S."/>
            <person name="Plichta D."/>
            <person name="Gautier L."/>
            <person name="Le Chatelier E."/>
            <person name="Peletier E."/>
            <person name="Bonde I."/>
            <person name="Nielsen T."/>
            <person name="Manichanh C."/>
            <person name="Arumugam M."/>
            <person name="Batto J."/>
            <person name="Santos M.B.Q.D."/>
            <person name="Blom N."/>
            <person name="Borruel N."/>
            <person name="Burgdorf K.S."/>
            <person name="Boumezbeur F."/>
            <person name="Casellas F."/>
            <person name="Dore J."/>
            <person name="Guarner F."/>
            <person name="Hansen T."/>
            <person name="Hildebrand F."/>
            <person name="Kaas R.S."/>
            <person name="Kennedy S."/>
            <person name="Kristiansen K."/>
            <person name="Kultima J.R."/>
            <person name="Leonard P."/>
            <person name="Levenez F."/>
            <person name="Lund O."/>
            <person name="Moumen B."/>
            <person name="Le Paslier D."/>
            <person name="Pons N."/>
            <person name="Pedersen O."/>
            <person name="Prifti E."/>
            <person name="Qin J."/>
            <person name="Raes J."/>
            <person name="Tap J."/>
            <person name="Tims S."/>
            <person name="Ussery D.W."/>
            <person name="Yamada T."/>
            <person name="MetaHit consortium"/>
            <person name="Renault P."/>
            <person name="Sicheritz-Ponten T."/>
            <person name="Bork P."/>
            <person name="Wang J."/>
            <person name="Brunak S."/>
            <person name="Ehrlich S.D."/>
        </authorList>
    </citation>
    <scope>NUCLEOTIDE SEQUENCE [LARGE SCALE GENOMIC DNA]</scope>
</reference>
<evidence type="ECO:0000256" key="2">
    <source>
        <dbReference type="ARBA" id="ARBA00022475"/>
    </source>
</evidence>
<evidence type="ECO:0000256" key="6">
    <source>
        <dbReference type="ARBA" id="ARBA00038076"/>
    </source>
</evidence>
<keyword evidence="5 7" id="KW-0472">Membrane</keyword>
<dbReference type="GO" id="GO:0022857">
    <property type="term" value="F:transmembrane transporter activity"/>
    <property type="evidence" value="ECO:0007669"/>
    <property type="project" value="TreeGrafter"/>
</dbReference>
<dbReference type="RefSeq" id="WP_022071556.1">
    <property type="nucleotide sequence ID" value="NZ_HF999326.1"/>
</dbReference>
<name>R5Y0J9_9FIRM</name>
<comment type="caution">
    <text evidence="9">The sequence shown here is derived from an EMBL/GenBank/DDBJ whole genome shotgun (WGS) entry which is preliminary data.</text>
</comment>
<proteinExistence type="inferred from homology"/>
<keyword evidence="4 7" id="KW-1133">Transmembrane helix</keyword>
<evidence type="ECO:0000256" key="1">
    <source>
        <dbReference type="ARBA" id="ARBA00004651"/>
    </source>
</evidence>
<comment type="subcellular location">
    <subcellularLocation>
        <location evidence="1">Cell membrane</location>
        <topology evidence="1">Multi-pass membrane protein</topology>
    </subcellularLocation>
</comment>
<feature type="transmembrane region" description="Helical" evidence="7">
    <location>
        <begin position="20"/>
        <end position="44"/>
    </location>
</feature>
<evidence type="ECO:0000256" key="5">
    <source>
        <dbReference type="ARBA" id="ARBA00023136"/>
    </source>
</evidence>
<sequence>MNLYTSLTLRYLKQNKRRTLVTIIGIILATALICGIGNICTSFMDYQMRDQIQSSGSFYATFTDMDKEKAEVITKSSGVSEYGYKKNLGSVILDKKNSTSLNINVFDKNTINSFQITLKKGSYPKNESELIVTQDLLNKWNKKIGDKITLDLGELIYDDMGMISKLKNSQKTTFKIVGTLAKAPYNSKLFAITGFDINSVNKNEKFDVSICTKNPKDIYNTAISIGKNIGLVKEDNPKDESYSYDEQTNLYFKDIEYNEGLLRLLGASSYDNINTTLILIVALVASLVIIATIATIYNSFSIAISERKKQFGILNSIGATKSQIMKLVFLEVFLVSIVGIPIGLLSGTVAIDIVFKVIKIFFKTSMFGELDLRVVFSPIVLIISTLVILLTIFISALIPAINAAKISPLEAIRNSSNLKVGKIKSSKLVKKIFKTEGELAYKNLRRNKGKFRITLFSLVISIVIFISFNGFVDMFIEANQINYGSITNDLTLYENNLLTKEEVQKTIDELKKINGLKDVAIDKGYNLNLNVHVDEKNINKDLRESLKQSDYVDMDNSTYNFINSRLYTPGDFSISNIKLSEGKFDRKTAKAENGVILVRYSYQESLAKKGKVVLSNYKVGDTLNCTITSYDSDGKESEKEVKLKILAITDEILTGNNQYPETSFGVVAYDDLIPSLGIKDDESSSNSYYVATNQEKSTRDEVKKVAEENNLSVIDSIDEAQKLEQTMNVMKIFVYGFIVVISLVSVTNIINTISTNINLRKREFAVIKSIGVTPQGFKKMIYMESILYGILSLLYGIPIGICLNVLMNKILEGVITVQTLIPYKAILICVVAIFIITFIASYIPLKKISKENIIDNIRQESI</sequence>
<keyword evidence="3 7" id="KW-0812">Transmembrane</keyword>
<keyword evidence="2" id="KW-1003">Cell membrane</keyword>
<gene>
    <name evidence="9" type="ORF">BN488_01256</name>
</gene>
<organism evidence="9 10">
    <name type="scientific">Intestinibacter bartlettii CAG:1329</name>
    <dbReference type="NCBI Taxonomy" id="1263063"/>
    <lineage>
        <taxon>Bacteria</taxon>
        <taxon>Bacillati</taxon>
        <taxon>Bacillota</taxon>
        <taxon>Clostridia</taxon>
        <taxon>Peptostreptococcales</taxon>
        <taxon>Peptostreptococcaceae</taxon>
        <taxon>Intestinibacter</taxon>
    </lineage>
</organism>
<dbReference type="InterPro" id="IPR050250">
    <property type="entry name" value="Macrolide_Exporter_MacB"/>
</dbReference>
<evidence type="ECO:0000256" key="4">
    <source>
        <dbReference type="ARBA" id="ARBA00022989"/>
    </source>
</evidence>
<dbReference type="Pfam" id="PF02687">
    <property type="entry name" value="FtsX"/>
    <property type="match status" value="2"/>
</dbReference>
<feature type="domain" description="ABC3 transporter permease C-terminal" evidence="8">
    <location>
        <begin position="283"/>
        <end position="408"/>
    </location>
</feature>
<evidence type="ECO:0000256" key="7">
    <source>
        <dbReference type="SAM" id="Phobius"/>
    </source>
</evidence>
<dbReference type="PANTHER" id="PTHR30572">
    <property type="entry name" value="MEMBRANE COMPONENT OF TRANSPORTER-RELATED"/>
    <property type="match status" value="1"/>
</dbReference>
<comment type="similarity">
    <text evidence="6">Belongs to the ABC-4 integral membrane protein family.</text>
</comment>
<feature type="transmembrane region" description="Helical" evidence="7">
    <location>
        <begin position="786"/>
        <end position="806"/>
    </location>
</feature>
<feature type="transmembrane region" description="Helical" evidence="7">
    <location>
        <begin position="277"/>
        <end position="300"/>
    </location>
</feature>
<feature type="transmembrane region" description="Helical" evidence="7">
    <location>
        <begin position="451"/>
        <end position="472"/>
    </location>
</feature>
<feature type="transmembrane region" description="Helical" evidence="7">
    <location>
        <begin position="821"/>
        <end position="843"/>
    </location>
</feature>
<feature type="transmembrane region" description="Helical" evidence="7">
    <location>
        <begin position="375"/>
        <end position="398"/>
    </location>
</feature>
<evidence type="ECO:0000313" key="10">
    <source>
        <dbReference type="Proteomes" id="UP000017980"/>
    </source>
</evidence>
<dbReference type="GO" id="GO:0005886">
    <property type="term" value="C:plasma membrane"/>
    <property type="evidence" value="ECO:0007669"/>
    <property type="project" value="UniProtKB-SubCell"/>
</dbReference>
<dbReference type="EMBL" id="CBBD010000038">
    <property type="protein sequence ID" value="CDA10217.1"/>
    <property type="molecule type" value="Genomic_DNA"/>
</dbReference>
<feature type="domain" description="ABC3 transporter permease C-terminal" evidence="8">
    <location>
        <begin position="737"/>
        <end position="853"/>
    </location>
</feature>
<dbReference type="PANTHER" id="PTHR30572:SF4">
    <property type="entry name" value="ABC TRANSPORTER PERMEASE YTRF"/>
    <property type="match status" value="1"/>
</dbReference>
<feature type="transmembrane region" description="Helical" evidence="7">
    <location>
        <begin position="327"/>
        <end position="355"/>
    </location>
</feature>
<dbReference type="InterPro" id="IPR003838">
    <property type="entry name" value="ABC3_permease_C"/>
</dbReference>
<evidence type="ECO:0000256" key="3">
    <source>
        <dbReference type="ARBA" id="ARBA00022692"/>
    </source>
</evidence>
<dbReference type="Proteomes" id="UP000017980">
    <property type="component" value="Unassembled WGS sequence"/>
</dbReference>
<evidence type="ECO:0000313" key="9">
    <source>
        <dbReference type="EMBL" id="CDA10217.1"/>
    </source>
</evidence>